<dbReference type="EMBL" id="MIPT01000001">
    <property type="protein sequence ID" value="OHT21178.1"/>
    <property type="molecule type" value="Genomic_DNA"/>
</dbReference>
<dbReference type="GO" id="GO:0050660">
    <property type="term" value="F:flavin adenine dinucleotide binding"/>
    <property type="evidence" value="ECO:0007669"/>
    <property type="project" value="InterPro"/>
</dbReference>
<evidence type="ECO:0000313" key="10">
    <source>
        <dbReference type="EMBL" id="OHT21178.1"/>
    </source>
</evidence>
<dbReference type="Gene3D" id="1.10.540.10">
    <property type="entry name" value="Acyl-CoA dehydrogenase/oxidase, N-terminal domain"/>
    <property type="match status" value="1"/>
</dbReference>
<dbReference type="PANTHER" id="PTHR43292">
    <property type="entry name" value="ACYL-COA DEHYDROGENASE"/>
    <property type="match status" value="1"/>
</dbReference>
<keyword evidence="4 6" id="KW-0274">FAD</keyword>
<proteinExistence type="inferred from homology"/>
<dbReference type="InterPro" id="IPR009075">
    <property type="entry name" value="AcylCo_DH/oxidase_C"/>
</dbReference>
<evidence type="ECO:0000256" key="3">
    <source>
        <dbReference type="ARBA" id="ARBA00022630"/>
    </source>
</evidence>
<dbReference type="RefSeq" id="WP_070935982.1">
    <property type="nucleotide sequence ID" value="NZ_MIPT01000001.1"/>
</dbReference>
<comment type="similarity">
    <text evidence="2 6">Belongs to the acyl-CoA dehydrogenase family.</text>
</comment>
<feature type="domain" description="Acyl-CoA dehydrogenase/oxidase N-terminal" evidence="9">
    <location>
        <begin position="6"/>
        <end position="120"/>
    </location>
</feature>
<name>A0A1S1HGL2_9SPHN</name>
<dbReference type="Proteomes" id="UP000179467">
    <property type="component" value="Unassembled WGS sequence"/>
</dbReference>
<dbReference type="InterPro" id="IPR046373">
    <property type="entry name" value="Acyl-CoA_Oxase/DH_mid-dom_sf"/>
</dbReference>
<keyword evidence="3 6" id="KW-0285">Flavoprotein</keyword>
<dbReference type="InterPro" id="IPR037069">
    <property type="entry name" value="AcylCoA_DH/ox_N_sf"/>
</dbReference>
<evidence type="ECO:0000256" key="2">
    <source>
        <dbReference type="ARBA" id="ARBA00009347"/>
    </source>
</evidence>
<evidence type="ECO:0000259" key="9">
    <source>
        <dbReference type="Pfam" id="PF02771"/>
    </source>
</evidence>
<evidence type="ECO:0000256" key="4">
    <source>
        <dbReference type="ARBA" id="ARBA00022827"/>
    </source>
</evidence>
<sequence length="383" mass="42995">MDLNYTPEQQAFRAEVRAWMEAHVPKTALKTLEGREGYDQHVEWERTLASGNWGMVTWPEAYGGRNLDLIRWLIFEEEYYRAKAPLRANQNGIFLLGPTIMEYGTDEQKARFLTPMAKGEIMWAQAWSEPNAGSDMAAIRSRAVRDGDHYVISGQKTWSSRAAFADWCFGLFRTDQDSKRHKGLSFILLPLDSPGVTVRPIRQLHGETGFAEIFFDEVRVPVENRIAGEGEGWNVAMATAGFERGLMLRSPARFQATAKRLVELYRQHEAHAAPAAREAVAQAWTDAEAYALNTYMVASTIQAGGHIGAEASLNKIFWSELDRSMHRTAMSLLGAAAELRTFADGAMNEWLEGYIFSLSGPIYAGSNEIQRNIIAERLLGLPR</sequence>
<evidence type="ECO:0000259" key="8">
    <source>
        <dbReference type="Pfam" id="PF02770"/>
    </source>
</evidence>
<dbReference type="InterPro" id="IPR006091">
    <property type="entry name" value="Acyl-CoA_Oxase/DH_mid-dom"/>
</dbReference>
<gene>
    <name evidence="10" type="primary">mmgC_6</name>
    <name evidence="10" type="ORF">BHE75_03183</name>
</gene>
<dbReference type="InterPro" id="IPR013786">
    <property type="entry name" value="AcylCoA_DH/ox_N"/>
</dbReference>
<dbReference type="Pfam" id="PF02770">
    <property type="entry name" value="Acyl-CoA_dh_M"/>
    <property type="match status" value="1"/>
</dbReference>
<feature type="domain" description="Acyl-CoA oxidase/dehydrogenase middle" evidence="8">
    <location>
        <begin position="124"/>
        <end position="218"/>
    </location>
</feature>
<dbReference type="Pfam" id="PF02771">
    <property type="entry name" value="Acyl-CoA_dh_N"/>
    <property type="match status" value="1"/>
</dbReference>
<evidence type="ECO:0000256" key="5">
    <source>
        <dbReference type="ARBA" id="ARBA00023002"/>
    </source>
</evidence>
<dbReference type="InterPro" id="IPR052161">
    <property type="entry name" value="Mycobact_Acyl-CoA_DH"/>
</dbReference>
<dbReference type="AlphaFoldDB" id="A0A1S1HGL2"/>
<dbReference type="InterPro" id="IPR036250">
    <property type="entry name" value="AcylCo_DH-like_C"/>
</dbReference>
<keyword evidence="11" id="KW-1185">Reference proteome</keyword>
<dbReference type="SUPFAM" id="SSF56645">
    <property type="entry name" value="Acyl-CoA dehydrogenase NM domain-like"/>
    <property type="match status" value="1"/>
</dbReference>
<evidence type="ECO:0000256" key="1">
    <source>
        <dbReference type="ARBA" id="ARBA00001974"/>
    </source>
</evidence>
<dbReference type="OrthoDB" id="9780544at2"/>
<dbReference type="Gene3D" id="1.20.140.10">
    <property type="entry name" value="Butyryl-CoA Dehydrogenase, subunit A, domain 3"/>
    <property type="match status" value="1"/>
</dbReference>
<evidence type="ECO:0000259" key="7">
    <source>
        <dbReference type="Pfam" id="PF00441"/>
    </source>
</evidence>
<keyword evidence="5 6" id="KW-0560">Oxidoreductase</keyword>
<dbReference type="GO" id="GO:0016627">
    <property type="term" value="F:oxidoreductase activity, acting on the CH-CH group of donors"/>
    <property type="evidence" value="ECO:0007669"/>
    <property type="project" value="InterPro"/>
</dbReference>
<dbReference type="EC" id="1.3.99.-" evidence="10"/>
<comment type="caution">
    <text evidence="10">The sequence shown here is derived from an EMBL/GenBank/DDBJ whole genome shotgun (WGS) entry which is preliminary data.</text>
</comment>
<evidence type="ECO:0000256" key="6">
    <source>
        <dbReference type="RuleBase" id="RU362125"/>
    </source>
</evidence>
<protein>
    <submittedName>
        <fullName evidence="10">Acyl-CoA dehydrogenase</fullName>
        <ecNumber evidence="10">1.3.99.-</ecNumber>
    </submittedName>
</protein>
<organism evidence="10 11">
    <name type="scientific">Edaphosphingomonas haloaromaticamans</name>
    <dbReference type="NCBI Taxonomy" id="653954"/>
    <lineage>
        <taxon>Bacteria</taxon>
        <taxon>Pseudomonadati</taxon>
        <taxon>Pseudomonadota</taxon>
        <taxon>Alphaproteobacteria</taxon>
        <taxon>Sphingomonadales</taxon>
        <taxon>Rhizorhabdaceae</taxon>
        <taxon>Edaphosphingomonas</taxon>
    </lineage>
</organism>
<dbReference type="GO" id="GO:0005886">
    <property type="term" value="C:plasma membrane"/>
    <property type="evidence" value="ECO:0007669"/>
    <property type="project" value="TreeGrafter"/>
</dbReference>
<dbReference type="Gene3D" id="2.40.110.10">
    <property type="entry name" value="Butyryl-CoA Dehydrogenase, subunit A, domain 2"/>
    <property type="match status" value="1"/>
</dbReference>
<accession>A0A1S1HGL2</accession>
<dbReference type="PANTHER" id="PTHR43292:SF3">
    <property type="entry name" value="ACYL-COA DEHYDROGENASE FADE29"/>
    <property type="match status" value="1"/>
</dbReference>
<dbReference type="SUPFAM" id="SSF47203">
    <property type="entry name" value="Acyl-CoA dehydrogenase C-terminal domain-like"/>
    <property type="match status" value="1"/>
</dbReference>
<feature type="domain" description="Acyl-CoA dehydrogenase/oxidase C-terminal" evidence="7">
    <location>
        <begin position="230"/>
        <end position="379"/>
    </location>
</feature>
<dbReference type="Pfam" id="PF00441">
    <property type="entry name" value="Acyl-CoA_dh_1"/>
    <property type="match status" value="1"/>
</dbReference>
<reference evidence="10 11" key="1">
    <citation type="submission" date="2016-09" db="EMBL/GenBank/DDBJ databases">
        <title>Metabolic pathway, cell adaptation mechanisms and a novel monoxygenase revealed through proteogenomic-transcription analysis of a Sphingomonas haloaromaticamans strain degrading the fungicide ortho-phenylphenol.</title>
        <authorList>
            <person name="Perruchon C."/>
            <person name="Papadopoulou E.S."/>
            <person name="Rousidou C."/>
            <person name="Vasileiadis S."/>
            <person name="Tanou G."/>
            <person name="Amoutzias G."/>
            <person name="Molassiotis A."/>
            <person name="Karpouzas D.G."/>
        </authorList>
    </citation>
    <scope>NUCLEOTIDE SEQUENCE [LARGE SCALE GENOMIC DNA]</scope>
    <source>
        <strain evidence="10 11">P3</strain>
    </source>
</reference>
<evidence type="ECO:0000313" key="11">
    <source>
        <dbReference type="Proteomes" id="UP000179467"/>
    </source>
</evidence>
<comment type="cofactor">
    <cofactor evidence="1 6">
        <name>FAD</name>
        <dbReference type="ChEBI" id="CHEBI:57692"/>
    </cofactor>
</comment>
<dbReference type="InterPro" id="IPR009100">
    <property type="entry name" value="AcylCoA_DH/oxidase_NM_dom_sf"/>
</dbReference>